<sequence>MSITHQIGLDSGALLWCGAPGDSLESLIETFAGHDADDLIERVVAAAATVCSTGYAGLVEVDPVEESAVPVHVHVPPGDPLRVRRWLRDGAVLKTLATRCRPVFLPRDPALGHPGFLAVPVPLATVGQAYLWVAGRPFDHRDEDLLVRFATAAGRALEAARGFEAATRILRSIHAFNRPRARS</sequence>
<name>A0A8J3W5X4_9ACTN</name>
<dbReference type="Gene3D" id="3.30.450.40">
    <property type="match status" value="1"/>
</dbReference>
<evidence type="ECO:0000313" key="2">
    <source>
        <dbReference type="Proteomes" id="UP000616724"/>
    </source>
</evidence>
<accession>A0A8J3W5X4</accession>
<dbReference type="AlphaFoldDB" id="A0A8J3W5X4"/>
<keyword evidence="2" id="KW-1185">Reference proteome</keyword>
<comment type="caution">
    <text evidence="1">The sequence shown here is derived from an EMBL/GenBank/DDBJ whole genome shotgun (WGS) entry which is preliminary data.</text>
</comment>
<dbReference type="EMBL" id="BOOH01000023">
    <property type="protein sequence ID" value="GIH76923.1"/>
    <property type="molecule type" value="Genomic_DNA"/>
</dbReference>
<dbReference type="InterPro" id="IPR029016">
    <property type="entry name" value="GAF-like_dom_sf"/>
</dbReference>
<dbReference type="Proteomes" id="UP000616724">
    <property type="component" value="Unassembled WGS sequence"/>
</dbReference>
<proteinExistence type="predicted"/>
<dbReference type="SUPFAM" id="SSF55781">
    <property type="entry name" value="GAF domain-like"/>
    <property type="match status" value="1"/>
</dbReference>
<protein>
    <recommendedName>
        <fullName evidence="3">GAF domain-containing protein</fullName>
    </recommendedName>
</protein>
<dbReference type="RefSeq" id="WP_203891492.1">
    <property type="nucleotide sequence ID" value="NZ_BOOH01000023.1"/>
</dbReference>
<organism evidence="1 2">
    <name type="scientific">Planobispora longispora</name>
    <dbReference type="NCBI Taxonomy" id="28887"/>
    <lineage>
        <taxon>Bacteria</taxon>
        <taxon>Bacillati</taxon>
        <taxon>Actinomycetota</taxon>
        <taxon>Actinomycetes</taxon>
        <taxon>Streptosporangiales</taxon>
        <taxon>Streptosporangiaceae</taxon>
        <taxon>Planobispora</taxon>
    </lineage>
</organism>
<reference evidence="1 2" key="1">
    <citation type="submission" date="2021-01" db="EMBL/GenBank/DDBJ databases">
        <title>Whole genome shotgun sequence of Planobispora longispora NBRC 13918.</title>
        <authorList>
            <person name="Komaki H."/>
            <person name="Tamura T."/>
        </authorList>
    </citation>
    <scope>NUCLEOTIDE SEQUENCE [LARGE SCALE GENOMIC DNA]</scope>
    <source>
        <strain evidence="1 2">NBRC 13918</strain>
    </source>
</reference>
<gene>
    <name evidence="1" type="ORF">Plo01_33520</name>
</gene>
<evidence type="ECO:0008006" key="3">
    <source>
        <dbReference type="Google" id="ProtNLM"/>
    </source>
</evidence>
<evidence type="ECO:0000313" key="1">
    <source>
        <dbReference type="EMBL" id="GIH76923.1"/>
    </source>
</evidence>